<gene>
    <name evidence="5" type="ORF">DI09_30p60</name>
</gene>
<evidence type="ECO:0000256" key="3">
    <source>
        <dbReference type="SAM" id="MobiDB-lite"/>
    </source>
</evidence>
<dbReference type="GO" id="GO:0016020">
    <property type="term" value="C:membrane"/>
    <property type="evidence" value="ECO:0007669"/>
    <property type="project" value="TreeGrafter"/>
</dbReference>
<dbReference type="PANTHER" id="PTHR43272">
    <property type="entry name" value="LONG-CHAIN-FATTY-ACID--COA LIGASE"/>
    <property type="match status" value="1"/>
</dbReference>
<proteinExistence type="predicted"/>
<dbReference type="OrthoDB" id="1700726at2759"/>
<dbReference type="GeneID" id="25259526"/>
<feature type="compositionally biased region" description="Low complexity" evidence="3">
    <location>
        <begin position="20"/>
        <end position="31"/>
    </location>
</feature>
<name>A0A098VRJ5_9MICR</name>
<evidence type="ECO:0000256" key="2">
    <source>
        <dbReference type="ARBA" id="ARBA00022840"/>
    </source>
</evidence>
<feature type="compositionally biased region" description="Basic and acidic residues" evidence="3">
    <location>
        <begin position="40"/>
        <end position="49"/>
    </location>
</feature>
<dbReference type="InterPro" id="IPR000873">
    <property type="entry name" value="AMP-dep_synth/lig_dom"/>
</dbReference>
<dbReference type="VEuPathDB" id="MicrosporidiaDB:DI09_30p60"/>
<keyword evidence="1" id="KW-0547">Nucleotide-binding</keyword>
<dbReference type="PANTHER" id="PTHR43272:SF33">
    <property type="entry name" value="AMP-BINDING DOMAIN-CONTAINING PROTEIN-RELATED"/>
    <property type="match status" value="1"/>
</dbReference>
<keyword evidence="2" id="KW-0067">ATP-binding</keyword>
<dbReference type="InterPro" id="IPR042099">
    <property type="entry name" value="ANL_N_sf"/>
</dbReference>
<sequence length="229" mass="25388">MSINTSPSAPHTAANSSKLSPSSDPHAASSAIRSLPVPGVEKRPGEGIPRRHPLVANRPLLTKYDCHISTIYEAFLKSSRDNGKRDFLGTIDPGLTTYSWITYAEFDKMITHISYAFNWVAAEYSCYRVNFVTVPLYDTLGHEAIVFICNQTGLKCIFTTHDKLASLLDFKDKMPALKNIVLMKTANKPIDANLQRQAEALQGKSILLTAPVKLIMFEDLLKVQSMGFP</sequence>
<protein>
    <recommendedName>
        <fullName evidence="4">AMP-dependent synthetase/ligase domain-containing protein</fullName>
    </recommendedName>
</protein>
<accession>A0A098VRJ5</accession>
<dbReference type="HOGENOM" id="CLU_1210100_0_0_1"/>
<dbReference type="RefSeq" id="XP_013238048.1">
    <property type="nucleotide sequence ID" value="XM_013382594.1"/>
</dbReference>
<dbReference type="Proteomes" id="UP000029725">
    <property type="component" value="Unassembled WGS sequence"/>
</dbReference>
<dbReference type="GO" id="GO:0004467">
    <property type="term" value="F:long-chain fatty acid-CoA ligase activity"/>
    <property type="evidence" value="ECO:0007669"/>
    <property type="project" value="TreeGrafter"/>
</dbReference>
<dbReference type="Pfam" id="PF00501">
    <property type="entry name" value="AMP-binding"/>
    <property type="match status" value="1"/>
</dbReference>
<organism evidence="5 6">
    <name type="scientific">Mitosporidium daphniae</name>
    <dbReference type="NCBI Taxonomy" id="1485682"/>
    <lineage>
        <taxon>Eukaryota</taxon>
        <taxon>Fungi</taxon>
        <taxon>Fungi incertae sedis</taxon>
        <taxon>Microsporidia</taxon>
        <taxon>Mitosporidium</taxon>
    </lineage>
</organism>
<feature type="domain" description="AMP-dependent synthetase/ligase" evidence="4">
    <location>
        <begin position="118"/>
        <end position="189"/>
    </location>
</feature>
<dbReference type="GO" id="GO:0005783">
    <property type="term" value="C:endoplasmic reticulum"/>
    <property type="evidence" value="ECO:0007669"/>
    <property type="project" value="TreeGrafter"/>
</dbReference>
<dbReference type="Gene3D" id="3.40.50.12780">
    <property type="entry name" value="N-terminal domain of ligase-like"/>
    <property type="match status" value="1"/>
</dbReference>
<dbReference type="EMBL" id="JMKJ01000233">
    <property type="protein sequence ID" value="KGG51590.1"/>
    <property type="molecule type" value="Genomic_DNA"/>
</dbReference>
<dbReference type="SUPFAM" id="SSF56801">
    <property type="entry name" value="Acetyl-CoA synthetase-like"/>
    <property type="match status" value="1"/>
</dbReference>
<dbReference type="GO" id="GO:0005524">
    <property type="term" value="F:ATP binding"/>
    <property type="evidence" value="ECO:0007669"/>
    <property type="project" value="UniProtKB-KW"/>
</dbReference>
<reference evidence="5 6" key="1">
    <citation type="submission" date="2014-04" db="EMBL/GenBank/DDBJ databases">
        <title>A new species of microsporidia sheds light on the evolution of extreme parasitism.</title>
        <authorList>
            <person name="Haag K.L."/>
            <person name="James T.Y."/>
            <person name="Larsson R."/>
            <person name="Schaer T.M."/>
            <person name="Refardt D."/>
            <person name="Pombert J.-F."/>
            <person name="Ebert D."/>
        </authorList>
    </citation>
    <scope>NUCLEOTIDE SEQUENCE [LARGE SCALE GENOMIC DNA]</scope>
    <source>
        <strain evidence="5 6">UGP3</strain>
        <tissue evidence="5">Spores</tissue>
    </source>
</reference>
<feature type="region of interest" description="Disordered" evidence="3">
    <location>
        <begin position="1"/>
        <end position="51"/>
    </location>
</feature>
<evidence type="ECO:0000313" key="6">
    <source>
        <dbReference type="Proteomes" id="UP000029725"/>
    </source>
</evidence>
<evidence type="ECO:0000259" key="4">
    <source>
        <dbReference type="Pfam" id="PF00501"/>
    </source>
</evidence>
<dbReference type="AlphaFoldDB" id="A0A098VRJ5"/>
<keyword evidence="6" id="KW-1185">Reference proteome</keyword>
<evidence type="ECO:0000256" key="1">
    <source>
        <dbReference type="ARBA" id="ARBA00022741"/>
    </source>
</evidence>
<comment type="caution">
    <text evidence="5">The sequence shown here is derived from an EMBL/GenBank/DDBJ whole genome shotgun (WGS) entry which is preliminary data.</text>
</comment>
<feature type="compositionally biased region" description="Polar residues" evidence="3">
    <location>
        <begin position="1"/>
        <end position="19"/>
    </location>
</feature>
<evidence type="ECO:0000313" key="5">
    <source>
        <dbReference type="EMBL" id="KGG51590.1"/>
    </source>
</evidence>